<dbReference type="AlphaFoldDB" id="A0A2V3IZA0"/>
<dbReference type="GO" id="GO:0016787">
    <property type="term" value="F:hydrolase activity"/>
    <property type="evidence" value="ECO:0007669"/>
    <property type="project" value="UniProtKB-KW"/>
</dbReference>
<keyword evidence="3" id="KW-1185">Reference proteome</keyword>
<dbReference type="OrthoDB" id="196847at2759"/>
<sequence length="145" mass="15577">MHFAVCGLHLSKGPLNYQLTDIQSRLIRATKSAPRYTLHALSSEGSPTKPGMIYHPLGGPHCGSISLEVWDVPDNQLGALYKFVPSPLALGTVFLEDGSSVKGFVCEGWASDPAACKAVGITTEDITKYGGWREWVSANNQTSAK</sequence>
<name>A0A2V3IZA0_9FLOR</name>
<dbReference type="Pfam" id="PF21986">
    <property type="entry name" value="AH_C"/>
    <property type="match status" value="1"/>
</dbReference>
<comment type="caution">
    <text evidence="2">The sequence shown here is derived from an EMBL/GenBank/DDBJ whole genome shotgun (WGS) entry which is preliminary data.</text>
</comment>
<evidence type="ECO:0000313" key="3">
    <source>
        <dbReference type="Proteomes" id="UP000247409"/>
    </source>
</evidence>
<dbReference type="Gene3D" id="3.10.490.10">
    <property type="entry name" value="Gamma-glutamyl cyclotransferase-like"/>
    <property type="match status" value="1"/>
</dbReference>
<dbReference type="InterPro" id="IPR053844">
    <property type="entry name" value="AH_C"/>
</dbReference>
<evidence type="ECO:0000259" key="1">
    <source>
        <dbReference type="Pfam" id="PF21986"/>
    </source>
</evidence>
<protein>
    <submittedName>
        <fullName evidence="2">Allophanate hydrolase</fullName>
    </submittedName>
</protein>
<proteinExistence type="predicted"/>
<reference evidence="2 3" key="1">
    <citation type="journal article" date="2018" name="Mol. Biol. Evol.">
        <title>Analysis of the draft genome of the red seaweed Gracilariopsis chorda provides insights into genome size evolution in Rhodophyta.</title>
        <authorList>
            <person name="Lee J."/>
            <person name="Yang E.C."/>
            <person name="Graf L."/>
            <person name="Yang J.H."/>
            <person name="Qiu H."/>
            <person name="Zel Zion U."/>
            <person name="Chan C.X."/>
            <person name="Stephens T.G."/>
            <person name="Weber A.P.M."/>
            <person name="Boo G.H."/>
            <person name="Boo S.M."/>
            <person name="Kim K.M."/>
            <person name="Shin Y."/>
            <person name="Jung M."/>
            <person name="Lee S.J."/>
            <person name="Yim H.S."/>
            <person name="Lee J.H."/>
            <person name="Bhattacharya D."/>
            <person name="Yoon H.S."/>
        </authorList>
    </citation>
    <scope>NUCLEOTIDE SEQUENCE [LARGE SCALE GENOMIC DNA]</scope>
    <source>
        <strain evidence="2 3">SKKU-2015</strain>
        <tissue evidence="2">Whole body</tissue>
    </source>
</reference>
<dbReference type="EMBL" id="NBIV01000025">
    <property type="protein sequence ID" value="PXF47383.1"/>
    <property type="molecule type" value="Genomic_DNA"/>
</dbReference>
<keyword evidence="2" id="KW-0378">Hydrolase</keyword>
<feature type="domain" description="Allophanate hydrolase C-terminal" evidence="1">
    <location>
        <begin position="2"/>
        <end position="136"/>
    </location>
</feature>
<evidence type="ECO:0000313" key="2">
    <source>
        <dbReference type="EMBL" id="PXF47383.1"/>
    </source>
</evidence>
<organism evidence="2 3">
    <name type="scientific">Gracilariopsis chorda</name>
    <dbReference type="NCBI Taxonomy" id="448386"/>
    <lineage>
        <taxon>Eukaryota</taxon>
        <taxon>Rhodophyta</taxon>
        <taxon>Florideophyceae</taxon>
        <taxon>Rhodymeniophycidae</taxon>
        <taxon>Gracilariales</taxon>
        <taxon>Gracilariaceae</taxon>
        <taxon>Gracilariopsis</taxon>
    </lineage>
</organism>
<dbReference type="Proteomes" id="UP000247409">
    <property type="component" value="Unassembled WGS sequence"/>
</dbReference>
<dbReference type="STRING" id="448386.A0A2V3IZA0"/>
<accession>A0A2V3IZA0</accession>
<gene>
    <name evidence="2" type="ORF">BWQ96_02863</name>
</gene>